<evidence type="ECO:0000313" key="4">
    <source>
        <dbReference type="Proteomes" id="UP000004474"/>
    </source>
</evidence>
<evidence type="ECO:0000256" key="1">
    <source>
        <dbReference type="SAM" id="Phobius"/>
    </source>
</evidence>
<comment type="caution">
    <text evidence="2">The sequence shown here is derived from an EMBL/GenBank/DDBJ whole genome shotgun (WGS) entry which is preliminary data.</text>
</comment>
<proteinExistence type="predicted"/>
<dbReference type="AlphaFoldDB" id="K1DZS6"/>
<reference evidence="3" key="3">
    <citation type="submission" date="2017-11" db="EMBL/GenBank/DDBJ databases">
        <authorList>
            <person name="Seuylemezian A."/>
            <person name="Cooper K."/>
            <person name="Vaishampayan P."/>
        </authorList>
    </citation>
    <scope>NUCLEOTIDE SEQUENCE</scope>
    <source>
        <strain evidence="3">PVAS-1</strain>
    </source>
</reference>
<evidence type="ECO:0000313" key="5">
    <source>
        <dbReference type="Proteomes" id="UP000288711"/>
    </source>
</evidence>
<dbReference type="eggNOG" id="ENOG503302D">
    <property type="taxonomic scope" value="Bacteria"/>
</dbReference>
<feature type="transmembrane region" description="Helical" evidence="1">
    <location>
        <begin position="15"/>
        <end position="38"/>
    </location>
</feature>
<reference evidence="2 4" key="2">
    <citation type="journal article" date="2012" name="J. Bacteriol.">
        <title>Genome Sequence of Janibacter hoylei MTCC8307, Isolated from the Stratospheric Air.</title>
        <authorList>
            <person name="Pawar S.P."/>
            <person name="Dhotre D.P."/>
            <person name="Shetty S.A."/>
            <person name="Chowdhury S.P."/>
            <person name="Chaudhari B.L."/>
            <person name="Shouche Y.S."/>
        </authorList>
    </citation>
    <scope>NUCLEOTIDE SEQUENCE [LARGE SCALE GENOMIC DNA]</scope>
    <source>
        <strain evidence="2 4">PVAS-1</strain>
    </source>
</reference>
<protein>
    <submittedName>
        <fullName evidence="2">Uncharacterized protein</fullName>
    </submittedName>
</protein>
<dbReference type="EMBL" id="ALWX01000019">
    <property type="protein sequence ID" value="EKA61909.1"/>
    <property type="molecule type" value="Genomic_DNA"/>
</dbReference>
<name>K1DZS6_9MICO</name>
<evidence type="ECO:0000313" key="3">
    <source>
        <dbReference type="EMBL" id="RWU84046.1"/>
    </source>
</evidence>
<dbReference type="Proteomes" id="UP000288711">
    <property type="component" value="Unassembled WGS sequence"/>
</dbReference>
<dbReference type="RefSeq" id="WP_007925800.1">
    <property type="nucleotide sequence ID" value="NZ_ALWX01000019.1"/>
</dbReference>
<organism evidence="2 4">
    <name type="scientific">Janibacter hoylei PVAS-1</name>
    <dbReference type="NCBI Taxonomy" id="1210046"/>
    <lineage>
        <taxon>Bacteria</taxon>
        <taxon>Bacillati</taxon>
        <taxon>Actinomycetota</taxon>
        <taxon>Actinomycetes</taxon>
        <taxon>Micrococcales</taxon>
        <taxon>Intrasporangiaceae</taxon>
        <taxon>Janibacter</taxon>
    </lineage>
</organism>
<dbReference type="STRING" id="1210046.B277_05189"/>
<evidence type="ECO:0000313" key="2">
    <source>
        <dbReference type="EMBL" id="EKA61909.1"/>
    </source>
</evidence>
<keyword evidence="1" id="KW-0812">Transmembrane</keyword>
<accession>K1DZS6</accession>
<dbReference type="Proteomes" id="UP000004474">
    <property type="component" value="Unassembled WGS sequence"/>
</dbReference>
<keyword evidence="5" id="KW-1185">Reference proteome</keyword>
<sequence>MDADPIYLAPQDYAITWPLLGGFIIFALIIWCVCIWLFTRTPDPQERGGSLPPSALTKLRRDALRRIDEIDSAVGGGKITARRGHHELSKVVRGFVAKASGLRADTMTAQDLRERGPAHLAQLIETFYPRQFGAAEADRPSFEASAGAAREVVGGWS</sequence>
<gene>
    <name evidence="2" type="ORF">B277_05189</name>
    <name evidence="3" type="ORF">CWN80_06560</name>
</gene>
<dbReference type="OrthoDB" id="5079845at2"/>
<keyword evidence="1" id="KW-1133">Transmembrane helix</keyword>
<reference evidence="3 5" key="1">
    <citation type="journal article" date="2009" name="Int. J. Syst. Evol. Microbiol.">
        <title>Janibacter hoylei sp. nov., Bacillus isronensis sp. nov. and Bacillus aryabhattai sp. nov., isolated from cryotubes used for collecting air from the upper atmosphere.</title>
        <authorList>
            <person name="Shivaji S."/>
            <person name="Chaturvedi P."/>
            <person name="Begum Z."/>
            <person name="Pindi P.K."/>
            <person name="Manorama R."/>
            <person name="Padmanaban D.A."/>
            <person name="Shouche Y.S."/>
            <person name="Pawar S."/>
            <person name="Vaishampayan P."/>
            <person name="Dutt C.B."/>
            <person name="Datta G.N."/>
            <person name="Manchanda R.K."/>
            <person name="Rao U.R."/>
            <person name="Bhargava P.M."/>
            <person name="Narlikar J.V."/>
        </authorList>
    </citation>
    <scope>NUCLEOTIDE SEQUENCE [LARGE SCALE GENOMIC DNA]</scope>
    <source>
        <strain evidence="3 5">PVAS-1</strain>
    </source>
</reference>
<dbReference type="PATRIC" id="fig|1210046.3.peg.1006"/>
<keyword evidence="1" id="KW-0472">Membrane</keyword>
<dbReference type="EMBL" id="PIPF01000006">
    <property type="protein sequence ID" value="RWU84046.1"/>
    <property type="molecule type" value="Genomic_DNA"/>
</dbReference>